<dbReference type="GO" id="GO:0006260">
    <property type="term" value="P:DNA replication"/>
    <property type="evidence" value="ECO:0007669"/>
    <property type="project" value="TreeGrafter"/>
</dbReference>
<dbReference type="EMBL" id="JARKHS020009850">
    <property type="protein sequence ID" value="KAK8779401.1"/>
    <property type="molecule type" value="Genomic_DNA"/>
</dbReference>
<dbReference type="Pfam" id="PF02919">
    <property type="entry name" value="Topoisom_I_N"/>
    <property type="match status" value="1"/>
</dbReference>
<evidence type="ECO:0000259" key="2">
    <source>
        <dbReference type="Pfam" id="PF02919"/>
    </source>
</evidence>
<dbReference type="PANTHER" id="PTHR10290">
    <property type="entry name" value="DNA TOPOISOMERASE I"/>
    <property type="match status" value="1"/>
</dbReference>
<feature type="compositionally biased region" description="Basic and acidic residues" evidence="1">
    <location>
        <begin position="1"/>
        <end position="16"/>
    </location>
</feature>
<dbReference type="Proteomes" id="UP001321473">
    <property type="component" value="Unassembled WGS sequence"/>
</dbReference>
<keyword evidence="4" id="KW-1185">Reference proteome</keyword>
<dbReference type="SUPFAM" id="SSF56741">
    <property type="entry name" value="Eukaryotic DNA topoisomerase I, N-terminal DNA-binding fragment"/>
    <property type="match status" value="1"/>
</dbReference>
<dbReference type="GO" id="GO:0003917">
    <property type="term" value="F:DNA topoisomerase type I (single strand cut, ATP-independent) activity"/>
    <property type="evidence" value="ECO:0007669"/>
    <property type="project" value="InterPro"/>
</dbReference>
<gene>
    <name evidence="3" type="ORF">V5799_019257</name>
</gene>
<feature type="non-terminal residue" evidence="3">
    <location>
        <position position="138"/>
    </location>
</feature>
<evidence type="ECO:0000313" key="3">
    <source>
        <dbReference type="EMBL" id="KAK8779401.1"/>
    </source>
</evidence>
<feature type="domain" description="DNA topoisomerase I DNA binding eukaryotic-type" evidence="2">
    <location>
        <begin position="77"/>
        <end position="138"/>
    </location>
</feature>
<evidence type="ECO:0000256" key="1">
    <source>
        <dbReference type="SAM" id="MobiDB-lite"/>
    </source>
</evidence>
<dbReference type="InterPro" id="IPR051062">
    <property type="entry name" value="Topoisomerase_IB"/>
</dbReference>
<sequence>MVSLLETERINREARSSNKRKAFGSHHEDGIKSAASKPKNAKTKLRVKPPAEDEGGSRKRRKIKKEDEELLWRWYVAVKRQQEKVARKYGFCVVDGHRQKIANYKIEPPGLFCGRGEHPKMGMLKRRVMPEDVTINIG</sequence>
<organism evidence="3 4">
    <name type="scientific">Amblyomma americanum</name>
    <name type="common">Lone star tick</name>
    <dbReference type="NCBI Taxonomy" id="6943"/>
    <lineage>
        <taxon>Eukaryota</taxon>
        <taxon>Metazoa</taxon>
        <taxon>Ecdysozoa</taxon>
        <taxon>Arthropoda</taxon>
        <taxon>Chelicerata</taxon>
        <taxon>Arachnida</taxon>
        <taxon>Acari</taxon>
        <taxon>Parasitiformes</taxon>
        <taxon>Ixodida</taxon>
        <taxon>Ixodoidea</taxon>
        <taxon>Ixodidae</taxon>
        <taxon>Amblyomminae</taxon>
        <taxon>Amblyomma</taxon>
    </lineage>
</organism>
<dbReference type="AlphaFoldDB" id="A0AAQ4EXG1"/>
<evidence type="ECO:0000313" key="4">
    <source>
        <dbReference type="Proteomes" id="UP001321473"/>
    </source>
</evidence>
<dbReference type="InterPro" id="IPR013030">
    <property type="entry name" value="DNA_topo_DNA_db_N_dom2"/>
</dbReference>
<dbReference type="InterPro" id="IPR036202">
    <property type="entry name" value="TopoI_DNA-bd_euk_N_sf"/>
</dbReference>
<comment type="caution">
    <text evidence="3">The sequence shown here is derived from an EMBL/GenBank/DDBJ whole genome shotgun (WGS) entry which is preliminary data.</text>
</comment>
<reference evidence="3 4" key="1">
    <citation type="journal article" date="2023" name="Arcadia Sci">
        <title>De novo assembly of a long-read Amblyomma americanum tick genome.</title>
        <authorList>
            <person name="Chou S."/>
            <person name="Poskanzer K.E."/>
            <person name="Rollins M."/>
            <person name="Thuy-Boun P.S."/>
        </authorList>
    </citation>
    <scope>NUCLEOTIDE SEQUENCE [LARGE SCALE GENOMIC DNA]</scope>
    <source>
        <strain evidence="3">F_SG_1</strain>
        <tissue evidence="3">Salivary glands</tissue>
    </source>
</reference>
<dbReference type="GO" id="GO:0005694">
    <property type="term" value="C:chromosome"/>
    <property type="evidence" value="ECO:0007669"/>
    <property type="project" value="InterPro"/>
</dbReference>
<protein>
    <recommendedName>
        <fullName evidence="2">DNA topoisomerase I DNA binding eukaryotic-type domain-containing protein</fullName>
    </recommendedName>
</protein>
<dbReference type="InterPro" id="IPR008336">
    <property type="entry name" value="TopoI_DNA-bd_euk"/>
</dbReference>
<dbReference type="GO" id="GO:0006265">
    <property type="term" value="P:DNA topological change"/>
    <property type="evidence" value="ECO:0007669"/>
    <property type="project" value="InterPro"/>
</dbReference>
<accession>A0AAQ4EXG1</accession>
<name>A0AAQ4EXG1_AMBAM</name>
<dbReference type="Gene3D" id="2.170.11.10">
    <property type="entry name" value="DNA Topoisomerase I, domain 2"/>
    <property type="match status" value="1"/>
</dbReference>
<dbReference type="PANTHER" id="PTHR10290:SF3">
    <property type="entry name" value="DNA TOPOISOMERASE 1"/>
    <property type="match status" value="1"/>
</dbReference>
<proteinExistence type="predicted"/>
<feature type="region of interest" description="Disordered" evidence="1">
    <location>
        <begin position="1"/>
        <end position="62"/>
    </location>
</feature>
<dbReference type="GO" id="GO:0007059">
    <property type="term" value="P:chromosome segregation"/>
    <property type="evidence" value="ECO:0007669"/>
    <property type="project" value="TreeGrafter"/>
</dbReference>
<dbReference type="GO" id="GO:0003677">
    <property type="term" value="F:DNA binding"/>
    <property type="evidence" value="ECO:0007669"/>
    <property type="project" value="InterPro"/>
</dbReference>
<dbReference type="GO" id="GO:0005730">
    <property type="term" value="C:nucleolus"/>
    <property type="evidence" value="ECO:0007669"/>
    <property type="project" value="TreeGrafter"/>
</dbReference>